<evidence type="ECO:0000256" key="2">
    <source>
        <dbReference type="ARBA" id="ARBA00006464"/>
    </source>
</evidence>
<feature type="transmembrane region" description="Helical" evidence="9">
    <location>
        <begin position="39"/>
        <end position="60"/>
    </location>
</feature>
<organism evidence="11 12">
    <name type="scientific">Tranquillimonas rosea</name>
    <dbReference type="NCBI Taxonomy" id="641238"/>
    <lineage>
        <taxon>Bacteria</taxon>
        <taxon>Pseudomonadati</taxon>
        <taxon>Pseudomonadota</taxon>
        <taxon>Alphaproteobacteria</taxon>
        <taxon>Rhodobacterales</taxon>
        <taxon>Roseobacteraceae</taxon>
        <taxon>Tranquillimonas</taxon>
    </lineage>
</organism>
<protein>
    <submittedName>
        <fullName evidence="11">Sugar transferase involved in LPS biosynthesis (Colanic, teichoic acid)</fullName>
    </submittedName>
</protein>
<dbReference type="GO" id="GO:0005886">
    <property type="term" value="C:plasma membrane"/>
    <property type="evidence" value="ECO:0007669"/>
    <property type="project" value="UniProtKB-SubCell"/>
</dbReference>
<evidence type="ECO:0000256" key="7">
    <source>
        <dbReference type="ARBA" id="ARBA00023136"/>
    </source>
</evidence>
<keyword evidence="3" id="KW-1003">Cell membrane</keyword>
<gene>
    <name evidence="11" type="ORF">SAMN04490244_11714</name>
</gene>
<dbReference type="AlphaFoldDB" id="A0A1H9X336"/>
<evidence type="ECO:0000256" key="8">
    <source>
        <dbReference type="ARBA" id="ARBA00023169"/>
    </source>
</evidence>
<keyword evidence="12" id="KW-1185">Reference proteome</keyword>
<feature type="transmembrane region" description="Helical" evidence="9">
    <location>
        <begin position="106"/>
        <end position="127"/>
    </location>
</feature>
<dbReference type="GO" id="GO:0000271">
    <property type="term" value="P:polysaccharide biosynthetic process"/>
    <property type="evidence" value="ECO:0007669"/>
    <property type="project" value="UniProtKB-KW"/>
</dbReference>
<name>A0A1H9X336_9RHOB</name>
<feature type="transmembrane region" description="Helical" evidence="9">
    <location>
        <begin position="66"/>
        <end position="85"/>
    </location>
</feature>
<evidence type="ECO:0000313" key="11">
    <source>
        <dbReference type="EMBL" id="SES40441.1"/>
    </source>
</evidence>
<feature type="domain" description="Bacterial sugar transferase" evidence="10">
    <location>
        <begin position="266"/>
        <end position="459"/>
    </location>
</feature>
<evidence type="ECO:0000256" key="9">
    <source>
        <dbReference type="SAM" id="Phobius"/>
    </source>
</evidence>
<feature type="transmembrane region" description="Helical" evidence="9">
    <location>
        <begin position="268"/>
        <end position="292"/>
    </location>
</feature>
<dbReference type="EMBL" id="FOGU01000017">
    <property type="protein sequence ID" value="SES40441.1"/>
    <property type="molecule type" value="Genomic_DNA"/>
</dbReference>
<dbReference type="PANTHER" id="PTHR30576">
    <property type="entry name" value="COLANIC BIOSYNTHESIS UDP-GLUCOSE LIPID CARRIER TRANSFERASE"/>
    <property type="match status" value="1"/>
</dbReference>
<dbReference type="InterPro" id="IPR003362">
    <property type="entry name" value="Bact_transf"/>
</dbReference>
<accession>A0A1H9X336</accession>
<evidence type="ECO:0000256" key="4">
    <source>
        <dbReference type="ARBA" id="ARBA00022679"/>
    </source>
</evidence>
<dbReference type="PANTHER" id="PTHR30576:SF4">
    <property type="entry name" value="UNDECAPRENYL-PHOSPHATE GALACTOSE PHOSPHOTRANSFERASE"/>
    <property type="match status" value="1"/>
</dbReference>
<dbReference type="Pfam" id="PF02397">
    <property type="entry name" value="Bac_transf"/>
    <property type="match status" value="1"/>
</dbReference>
<dbReference type="GO" id="GO:0016780">
    <property type="term" value="F:phosphotransferase activity, for other substituted phosphate groups"/>
    <property type="evidence" value="ECO:0007669"/>
    <property type="project" value="TreeGrafter"/>
</dbReference>
<sequence>MTITSLQLSSEESDFYGIPVPLDGTVPSGIGAAGMARRAVATGALVLADAGAFAVVGLLLAPGLLASSAVIVPVLAFAGAVQIGMKAASGLYPGIGHHPEAVLRRAVAAWAGALVIAAGGAVMLTGATPAQVALLAVLFAAVGLLQIAAGWLVRFVLRRTGLGGMQVRLFGTPERVEALSEFLNAQPGYGLTPTRDPGRAEAALWAGNALPEPATLELLRRQFAEVLLVSDLPKARLSGVTPVQHGGTLGLRLSGHTRRGTVSAAKRAVDLAVTVPAMMVAAPVLLVFAAAIKIVDPGPAFYVQMREGLGGRRIGVLKLRTMYRDADRMLEDLLARDPDARKEWETHYKLRNDPRILPVVGRVLRASSLDELPQLFNILRGDMTLVGPRPFPEYHLAAMRPEFRARRASVVPGLTGLWQISDRSAADVAQQEQLDGYYIDNRSFWFDLSIILRTFAAVIGRKGAY</sequence>
<evidence type="ECO:0000256" key="6">
    <source>
        <dbReference type="ARBA" id="ARBA00022989"/>
    </source>
</evidence>
<evidence type="ECO:0000256" key="1">
    <source>
        <dbReference type="ARBA" id="ARBA00004236"/>
    </source>
</evidence>
<keyword evidence="4 11" id="KW-0808">Transferase</keyword>
<evidence type="ECO:0000259" key="10">
    <source>
        <dbReference type="Pfam" id="PF02397"/>
    </source>
</evidence>
<proteinExistence type="inferred from homology"/>
<dbReference type="STRING" id="641238.SAMN04490244_11714"/>
<evidence type="ECO:0000256" key="3">
    <source>
        <dbReference type="ARBA" id="ARBA00022475"/>
    </source>
</evidence>
<evidence type="ECO:0000256" key="5">
    <source>
        <dbReference type="ARBA" id="ARBA00022692"/>
    </source>
</evidence>
<feature type="transmembrane region" description="Helical" evidence="9">
    <location>
        <begin position="133"/>
        <end position="157"/>
    </location>
</feature>
<evidence type="ECO:0000313" key="12">
    <source>
        <dbReference type="Proteomes" id="UP000198885"/>
    </source>
</evidence>
<dbReference type="OrthoDB" id="9808602at2"/>
<comment type="similarity">
    <text evidence="2">Belongs to the bacterial sugar transferase family.</text>
</comment>
<comment type="subcellular location">
    <subcellularLocation>
        <location evidence="1">Cell membrane</location>
    </subcellularLocation>
</comment>
<reference evidence="11 12" key="1">
    <citation type="submission" date="2016-10" db="EMBL/GenBank/DDBJ databases">
        <authorList>
            <person name="de Groot N.N."/>
        </authorList>
    </citation>
    <scope>NUCLEOTIDE SEQUENCE [LARGE SCALE GENOMIC DNA]</scope>
    <source>
        <strain evidence="11 12">DSM 23042</strain>
    </source>
</reference>
<keyword evidence="8" id="KW-0270">Exopolysaccharide synthesis</keyword>
<dbReference type="Proteomes" id="UP000198885">
    <property type="component" value="Unassembled WGS sequence"/>
</dbReference>
<keyword evidence="6 9" id="KW-1133">Transmembrane helix</keyword>
<dbReference type="RefSeq" id="WP_092696208.1">
    <property type="nucleotide sequence ID" value="NZ_FOGU01000017.1"/>
</dbReference>
<keyword evidence="7 9" id="KW-0472">Membrane</keyword>
<keyword evidence="5 9" id="KW-0812">Transmembrane</keyword>